<evidence type="ECO:0000259" key="1">
    <source>
        <dbReference type="Pfam" id="PF09977"/>
    </source>
</evidence>
<feature type="domain" description="DUF2134" evidence="1">
    <location>
        <begin position="45"/>
        <end position="125"/>
    </location>
</feature>
<evidence type="ECO:0000313" key="2">
    <source>
        <dbReference type="EMBL" id="MFC0633754.1"/>
    </source>
</evidence>
<accession>A0ABV6R3J1</accession>
<name>A0ABV6R3J1_9CAUL</name>
<proteinExistence type="predicted"/>
<gene>
    <name evidence="2" type="ORF">ACFFGE_07660</name>
</gene>
<reference evidence="2 3" key="1">
    <citation type="submission" date="2024-09" db="EMBL/GenBank/DDBJ databases">
        <authorList>
            <person name="Sun Q."/>
            <person name="Mori K."/>
        </authorList>
    </citation>
    <scope>NUCLEOTIDE SEQUENCE [LARGE SCALE GENOMIC DNA]</scope>
    <source>
        <strain evidence="2 3">NCAIM B.02621</strain>
    </source>
</reference>
<dbReference type="RefSeq" id="WP_376835723.1">
    <property type="nucleotide sequence ID" value="NZ_JBHLSW010000005.1"/>
</dbReference>
<keyword evidence="3" id="KW-1185">Reference proteome</keyword>
<dbReference type="Pfam" id="PF09977">
    <property type="entry name" value="Tad_C"/>
    <property type="match status" value="1"/>
</dbReference>
<dbReference type="EMBL" id="JBHLSW010000005">
    <property type="protein sequence ID" value="MFC0633754.1"/>
    <property type="molecule type" value="Genomic_DNA"/>
</dbReference>
<dbReference type="InterPro" id="IPR018705">
    <property type="entry name" value="DUF2134_membrane"/>
</dbReference>
<sequence length="543" mass="55011">MRGFVHERSGAVAVMAAVGGAVALAAAAVAIDLGSIALTARRVQGAADLAAQSAARHLERADAAARATAAANLPDLTGYALTLGRYRPDPALAPVDRFTASSLDPDAAEVRLTAEARLYFAHIFLGRERWPVTRTGRAATRAQPPVAAFSIGSRLASLDGGLANQLLSGLTGSQVSLSAMDYRALADADVRMLEFADALSHRLGVTAGDYEGLLARTTTSGVALEVLGQLTGGRAGDALEGLSSAAGSAELEIGDLIGASATGPDGLKGGLDVAVSSLDLAGAILQIGAGRRQVALDLGAQAGLADLDVVLAIGERPNGSPWMAVAKDGAPTIRTAQARLFLKARTAQKLNGLAQVELPILIELASAEARLSRIDCPAGAVTLSARPGVGSVRLGAVDEARLNDFKREPVSGPATLLSVAGLVRVHGAAAMKAEDRSWADVRFSPGDVAARSPRTVQSREMVEGAASSLLRDLDLEVQVLGLGLGLGGLTAALGSLLAPVGATLDGVVNPLLDLLGVGLGEANLTVHGVECPTGDGRAAVLVG</sequence>
<organism evidence="2 3">
    <name type="scientific">Brevundimonas balnearis</name>
    <dbReference type="NCBI Taxonomy" id="1572858"/>
    <lineage>
        <taxon>Bacteria</taxon>
        <taxon>Pseudomonadati</taxon>
        <taxon>Pseudomonadota</taxon>
        <taxon>Alphaproteobacteria</taxon>
        <taxon>Caulobacterales</taxon>
        <taxon>Caulobacteraceae</taxon>
        <taxon>Brevundimonas</taxon>
    </lineage>
</organism>
<protein>
    <submittedName>
        <fullName evidence="2">TadG family pilus assembly protein</fullName>
    </submittedName>
</protein>
<comment type="caution">
    <text evidence="2">The sequence shown here is derived from an EMBL/GenBank/DDBJ whole genome shotgun (WGS) entry which is preliminary data.</text>
</comment>
<dbReference type="Proteomes" id="UP001589906">
    <property type="component" value="Unassembled WGS sequence"/>
</dbReference>
<evidence type="ECO:0000313" key="3">
    <source>
        <dbReference type="Proteomes" id="UP001589906"/>
    </source>
</evidence>